<dbReference type="EMBL" id="VGJX01000021">
    <property type="protein sequence ID" value="MBM3273655.1"/>
    <property type="molecule type" value="Genomic_DNA"/>
</dbReference>
<dbReference type="SUPFAM" id="SSF53474">
    <property type="entry name" value="alpha/beta-Hydrolases"/>
    <property type="match status" value="1"/>
</dbReference>
<dbReference type="Pfam" id="PF00756">
    <property type="entry name" value="Esterase"/>
    <property type="match status" value="1"/>
</dbReference>
<dbReference type="AlphaFoldDB" id="A0A937X3H9"/>
<gene>
    <name evidence="1" type="ORF">FJZ00_00775</name>
</gene>
<name>A0A937X3H9_9BACT</name>
<evidence type="ECO:0000313" key="1">
    <source>
        <dbReference type="EMBL" id="MBM3273655.1"/>
    </source>
</evidence>
<sequence>MRKEVHRWYSHRIGREMPIAAYGHFGFPLLFFPTAAADFEEYERFYLIEMLRPYIEAGKVKCYSIDSVNQYTWMNDRIHPSERARRHELYDSYVVNEVVPFIWNNQGGRQGIMTTGASMGAYHAANFLFRHPELFKGTFAMSGAYDLTPWTSGYMDETVYFNSPLHYLPNLHDHWHLEKIRARGKNIHILTGQGPYEAPHQSKKLSQILWDKGIWHDCDLWGHDWPHDWPTWRKMLPLGVAYHASHNGN</sequence>
<dbReference type="InterPro" id="IPR000801">
    <property type="entry name" value="Esterase-like"/>
</dbReference>
<proteinExistence type="predicted"/>
<dbReference type="Proteomes" id="UP000703893">
    <property type="component" value="Unassembled WGS sequence"/>
</dbReference>
<dbReference type="InterPro" id="IPR029058">
    <property type="entry name" value="AB_hydrolase_fold"/>
</dbReference>
<dbReference type="Gene3D" id="3.40.50.1820">
    <property type="entry name" value="alpha/beta hydrolase"/>
    <property type="match status" value="1"/>
</dbReference>
<accession>A0A937X3H9</accession>
<organism evidence="1 2">
    <name type="scientific">Candidatus Tanganyikabacteria bacterium</name>
    <dbReference type="NCBI Taxonomy" id="2961651"/>
    <lineage>
        <taxon>Bacteria</taxon>
        <taxon>Bacillati</taxon>
        <taxon>Candidatus Sericytochromatia</taxon>
        <taxon>Candidatus Tanganyikabacteria</taxon>
    </lineage>
</organism>
<evidence type="ECO:0000313" key="2">
    <source>
        <dbReference type="Proteomes" id="UP000703893"/>
    </source>
</evidence>
<protein>
    <submittedName>
        <fullName evidence="1">Esterase family protein</fullName>
    </submittedName>
</protein>
<reference evidence="1 2" key="1">
    <citation type="submission" date="2019-03" db="EMBL/GenBank/DDBJ databases">
        <title>Lake Tanganyika Metagenome-Assembled Genomes (MAGs).</title>
        <authorList>
            <person name="Tran P."/>
        </authorList>
    </citation>
    <scope>NUCLEOTIDE SEQUENCE [LARGE SCALE GENOMIC DNA]</scope>
    <source>
        <strain evidence="1">K_DeepCast_65m_m2_236</strain>
    </source>
</reference>
<comment type="caution">
    <text evidence="1">The sequence shown here is derived from an EMBL/GenBank/DDBJ whole genome shotgun (WGS) entry which is preliminary data.</text>
</comment>